<dbReference type="OrthoDB" id="1921377at2759"/>
<feature type="region of interest" description="Disordered" evidence="6">
    <location>
        <begin position="1"/>
        <end position="29"/>
    </location>
</feature>
<evidence type="ECO:0000256" key="3">
    <source>
        <dbReference type="ARBA" id="ARBA00023125"/>
    </source>
</evidence>
<dbReference type="PANTHER" id="PTHR31221">
    <property type="entry name" value="WRKY TRANSCRIPTION FACTOR PROTEIN 1-RELATED"/>
    <property type="match status" value="1"/>
</dbReference>
<evidence type="ECO:0000259" key="7">
    <source>
        <dbReference type="PROSITE" id="PS50811"/>
    </source>
</evidence>
<evidence type="ECO:0000256" key="2">
    <source>
        <dbReference type="ARBA" id="ARBA00023015"/>
    </source>
</evidence>
<organism evidence="8 9">
    <name type="scientific">Arachis hypogaea</name>
    <name type="common">Peanut</name>
    <dbReference type="NCBI Taxonomy" id="3818"/>
    <lineage>
        <taxon>Eukaryota</taxon>
        <taxon>Viridiplantae</taxon>
        <taxon>Streptophyta</taxon>
        <taxon>Embryophyta</taxon>
        <taxon>Tracheophyta</taxon>
        <taxon>Spermatophyta</taxon>
        <taxon>Magnoliopsida</taxon>
        <taxon>eudicotyledons</taxon>
        <taxon>Gunneridae</taxon>
        <taxon>Pentapetalae</taxon>
        <taxon>rosids</taxon>
        <taxon>fabids</taxon>
        <taxon>Fabales</taxon>
        <taxon>Fabaceae</taxon>
        <taxon>Papilionoideae</taxon>
        <taxon>50 kb inversion clade</taxon>
        <taxon>dalbergioids sensu lato</taxon>
        <taxon>Dalbergieae</taxon>
        <taxon>Pterocarpus clade</taxon>
        <taxon>Arachis</taxon>
    </lineage>
</organism>
<evidence type="ECO:0000256" key="1">
    <source>
        <dbReference type="ARBA" id="ARBA00004123"/>
    </source>
</evidence>
<dbReference type="GO" id="GO:0003700">
    <property type="term" value="F:DNA-binding transcription factor activity"/>
    <property type="evidence" value="ECO:0007669"/>
    <property type="project" value="InterPro"/>
</dbReference>
<dbReference type="InterPro" id="IPR036576">
    <property type="entry name" value="WRKY_dom_sf"/>
</dbReference>
<keyword evidence="9" id="KW-1185">Reference proteome</keyword>
<reference evidence="8 9" key="1">
    <citation type="submission" date="2019-01" db="EMBL/GenBank/DDBJ databases">
        <title>Sequencing of cultivated peanut Arachis hypogaea provides insights into genome evolution and oil improvement.</title>
        <authorList>
            <person name="Chen X."/>
        </authorList>
    </citation>
    <scope>NUCLEOTIDE SEQUENCE [LARGE SCALE GENOMIC DNA]</scope>
    <source>
        <strain evidence="9">cv. Fuhuasheng</strain>
        <tissue evidence="8">Leaves</tissue>
    </source>
</reference>
<dbReference type="GO" id="GO:0043565">
    <property type="term" value="F:sequence-specific DNA binding"/>
    <property type="evidence" value="ECO:0007669"/>
    <property type="project" value="InterPro"/>
</dbReference>
<dbReference type="GO" id="GO:0005634">
    <property type="term" value="C:nucleus"/>
    <property type="evidence" value="ECO:0007669"/>
    <property type="project" value="UniProtKB-SubCell"/>
</dbReference>
<dbReference type="EMBL" id="SDMP01000014">
    <property type="protein sequence ID" value="RYR15494.1"/>
    <property type="molecule type" value="Genomic_DNA"/>
</dbReference>
<comment type="caution">
    <text evidence="8">The sequence shown here is derived from an EMBL/GenBank/DDBJ whole genome shotgun (WGS) entry which is preliminary data.</text>
</comment>
<name>A0A444ZMZ4_ARAHY</name>
<dbReference type="SUPFAM" id="SSF118290">
    <property type="entry name" value="WRKY DNA-binding domain"/>
    <property type="match status" value="1"/>
</dbReference>
<protein>
    <recommendedName>
        <fullName evidence="7">WRKY domain-containing protein</fullName>
    </recommendedName>
</protein>
<dbReference type="PROSITE" id="PS50811">
    <property type="entry name" value="WRKY"/>
    <property type="match status" value="1"/>
</dbReference>
<dbReference type="SMR" id="A0A444ZMZ4"/>
<gene>
    <name evidence="8" type="ORF">Ahy_B04g072243</name>
</gene>
<accession>A0A444ZMZ4</accession>
<evidence type="ECO:0000313" key="8">
    <source>
        <dbReference type="EMBL" id="RYR15494.1"/>
    </source>
</evidence>
<dbReference type="AlphaFoldDB" id="A0A444ZMZ4"/>
<evidence type="ECO:0000313" key="9">
    <source>
        <dbReference type="Proteomes" id="UP000289738"/>
    </source>
</evidence>
<keyword evidence="5" id="KW-0539">Nucleus</keyword>
<comment type="subcellular location">
    <subcellularLocation>
        <location evidence="1">Nucleus</location>
    </subcellularLocation>
</comment>
<evidence type="ECO:0000256" key="6">
    <source>
        <dbReference type="SAM" id="MobiDB-lite"/>
    </source>
</evidence>
<dbReference type="Pfam" id="PF03106">
    <property type="entry name" value="WRKY"/>
    <property type="match status" value="1"/>
</dbReference>
<keyword evidence="3" id="KW-0238">DNA-binding</keyword>
<dbReference type="InterPro" id="IPR003657">
    <property type="entry name" value="WRKY_dom"/>
</dbReference>
<dbReference type="Proteomes" id="UP000289738">
    <property type="component" value="Chromosome B04"/>
</dbReference>
<feature type="compositionally biased region" description="Pro residues" evidence="6">
    <location>
        <begin position="1"/>
        <end position="15"/>
    </location>
</feature>
<dbReference type="Gramene" id="arahy.Tifrunner.gnm2.ann2.Ah14g428200.1">
    <property type="protein sequence ID" value="arahy.Tifrunner.gnm2.ann2.Ah14g428200.1-CDS"/>
    <property type="gene ID" value="arahy.Tifrunner.gnm2.ann2.Ah14g428200"/>
</dbReference>
<dbReference type="SMART" id="SM00774">
    <property type="entry name" value="WRKY"/>
    <property type="match status" value="1"/>
</dbReference>
<evidence type="ECO:0000256" key="5">
    <source>
        <dbReference type="ARBA" id="ARBA00023242"/>
    </source>
</evidence>
<dbReference type="Gene3D" id="2.20.25.80">
    <property type="entry name" value="WRKY domain"/>
    <property type="match status" value="1"/>
</dbReference>
<feature type="domain" description="WRKY" evidence="7">
    <location>
        <begin position="156"/>
        <end position="221"/>
    </location>
</feature>
<keyword evidence="2" id="KW-0805">Transcription regulation</keyword>
<evidence type="ECO:0000256" key="4">
    <source>
        <dbReference type="ARBA" id="ARBA00023163"/>
    </source>
</evidence>
<keyword evidence="4" id="KW-0804">Transcription</keyword>
<dbReference type="PANTHER" id="PTHR31221:SF111">
    <property type="entry name" value="WRKY TRANSCRIPTION FACTOR 43-RELATED"/>
    <property type="match status" value="1"/>
</dbReference>
<sequence length="240" mass="27440">MENQDPPNPPPPPLLLLPTPQDNHHNNNIPFLPFTLPTSMLHQNPLQMEPQSYPNDNNNNNNNSLGCDINDDYYWSNISYVFSGGGTGQNNVSDTKETITTAMECGSSSLRPSFNMAENVVRTRAIEKNEEKEKKNIVGRMKKATRVARFAFQTRSVDDILDDGYRWRKYGQKAVKNSTYPRSYYRCTHHTCNVKKQVQRLSKDTSIVVTTYEGIHNHPCEKFMETLAPLLKQIQFLATI</sequence>
<dbReference type="InterPro" id="IPR044810">
    <property type="entry name" value="WRKY_plant"/>
</dbReference>
<proteinExistence type="predicted"/>
<dbReference type="STRING" id="3818.A0A444ZMZ4"/>
<dbReference type="FunFam" id="2.20.25.80:FF:000003">
    <property type="entry name" value="WRKY transcription factor 57"/>
    <property type="match status" value="1"/>
</dbReference>